<dbReference type="Proteomes" id="UP000634136">
    <property type="component" value="Unassembled WGS sequence"/>
</dbReference>
<gene>
    <name evidence="1" type="ORF">G2W53_035703</name>
</gene>
<reference evidence="1" key="1">
    <citation type="submission" date="2020-09" db="EMBL/GenBank/DDBJ databases">
        <title>Genome-Enabled Discovery of Anthraquinone Biosynthesis in Senna tora.</title>
        <authorList>
            <person name="Kang S.-H."/>
            <person name="Pandey R.P."/>
            <person name="Lee C.-M."/>
            <person name="Sim J.-S."/>
            <person name="Jeong J.-T."/>
            <person name="Choi B.-S."/>
            <person name="Jung M."/>
            <person name="Ginzburg D."/>
            <person name="Zhao K."/>
            <person name="Won S.Y."/>
            <person name="Oh T.-J."/>
            <person name="Yu Y."/>
            <person name="Kim N.-H."/>
            <person name="Lee O.R."/>
            <person name="Lee T.-H."/>
            <person name="Bashyal P."/>
            <person name="Kim T.-S."/>
            <person name="Lee W.-H."/>
            <person name="Kawkins C."/>
            <person name="Kim C.-K."/>
            <person name="Kim J.S."/>
            <person name="Ahn B.O."/>
            <person name="Rhee S.Y."/>
            <person name="Sohng J.K."/>
        </authorList>
    </citation>
    <scope>NUCLEOTIDE SEQUENCE</scope>
    <source>
        <tissue evidence="1">Leaf</tissue>
    </source>
</reference>
<dbReference type="InterPro" id="IPR010683">
    <property type="entry name" value="DUF1262"/>
</dbReference>
<protein>
    <submittedName>
        <fullName evidence="1">Uncharacterized protein</fullName>
    </submittedName>
</protein>
<dbReference type="PANTHER" id="PTHR31050">
    <property type="entry name" value="OS08G0413200 PROTEIN"/>
    <property type="match status" value="1"/>
</dbReference>
<accession>A0A834SQX0</accession>
<sequence>MYVTRPRSLYKKDPSALCVPPPGGPSSGYLVIQDEAANSNIKHMPFPQNTNLTVTYTVSTGQSTAVYEDKVLFIPVPNLPLSSNRYYVIRRKGKHQGEAGTSSTEDDMGTCCCCNYVKDVKPKPLDPYDAHQVFEIMRKHGGFHAKSVAEDGFPPEFLRRTGWTVSGNTRHHYSLDEALGLNSSLRSQLPDFNFPLSNARSESVTIGKWYVPFMFVKEDMKLSDQMKNSVFYRMKLMQRWEEVFSKENRNGEENNGVCVDVVIGKECVVVGGKEGVLGEGDGDGVLWFNGKGGEGKVGLSLAVYEQMKWEEERGGWVGGKEREVRLRREDKFEGSFGWKKYGCYVLVESFVLNRMDGSFVLSYDFRHTNQIRCKWE</sequence>
<dbReference type="PANTHER" id="PTHR31050:SF7">
    <property type="entry name" value="DUF1262 FAMILY PROTEIN"/>
    <property type="match status" value="1"/>
</dbReference>
<proteinExistence type="predicted"/>
<dbReference type="AlphaFoldDB" id="A0A834SQX0"/>
<evidence type="ECO:0000313" key="2">
    <source>
        <dbReference type="Proteomes" id="UP000634136"/>
    </source>
</evidence>
<name>A0A834SQX0_9FABA</name>
<dbReference type="EMBL" id="JAAIUW010000011">
    <property type="protein sequence ID" value="KAF7808960.1"/>
    <property type="molecule type" value="Genomic_DNA"/>
</dbReference>
<organism evidence="1 2">
    <name type="scientific">Senna tora</name>
    <dbReference type="NCBI Taxonomy" id="362788"/>
    <lineage>
        <taxon>Eukaryota</taxon>
        <taxon>Viridiplantae</taxon>
        <taxon>Streptophyta</taxon>
        <taxon>Embryophyta</taxon>
        <taxon>Tracheophyta</taxon>
        <taxon>Spermatophyta</taxon>
        <taxon>Magnoliopsida</taxon>
        <taxon>eudicotyledons</taxon>
        <taxon>Gunneridae</taxon>
        <taxon>Pentapetalae</taxon>
        <taxon>rosids</taxon>
        <taxon>fabids</taxon>
        <taxon>Fabales</taxon>
        <taxon>Fabaceae</taxon>
        <taxon>Caesalpinioideae</taxon>
        <taxon>Cassia clade</taxon>
        <taxon>Senna</taxon>
    </lineage>
</organism>
<comment type="caution">
    <text evidence="1">The sequence shown here is derived from an EMBL/GenBank/DDBJ whole genome shotgun (WGS) entry which is preliminary data.</text>
</comment>
<evidence type="ECO:0000313" key="1">
    <source>
        <dbReference type="EMBL" id="KAF7808960.1"/>
    </source>
</evidence>
<dbReference type="OrthoDB" id="647907at2759"/>
<dbReference type="Pfam" id="PF06880">
    <property type="entry name" value="DUF1262"/>
    <property type="match status" value="1"/>
</dbReference>
<keyword evidence="2" id="KW-1185">Reference proteome</keyword>